<proteinExistence type="predicted"/>
<sequence>MCQKKYDLVIISMAFYPDMEAKRVDCARKTCAAVHQLASTSNDYSVHMVIINDENSHPFIKGELQQHGNESLTVVAQKNPGMKGIALREAISFAQNICAQSGVIAFLELEKSNFISHAKTCATPILRNEADIVIPRRSDPFFASTYAKEQYHSETFGNMYINNLLNRQGDAFLDIYFGPFLFSRKLATLWLAYEGNLWDAQIVPYIRAMQSNSDLRVISVSIEYLHDEYQKEEEQGSVEYCQKRLLQLFNIVPKIHAEVSPSNFKPPS</sequence>
<evidence type="ECO:0000313" key="1">
    <source>
        <dbReference type="EMBL" id="CAE0430433.1"/>
    </source>
</evidence>
<dbReference type="EMBL" id="HBIN01001337">
    <property type="protein sequence ID" value="CAE0430433.1"/>
    <property type="molecule type" value="Transcribed_RNA"/>
</dbReference>
<gene>
    <name evidence="1" type="ORF">ASTO00021_LOCUS761</name>
</gene>
<accession>A0A7S3PA33</accession>
<evidence type="ECO:0008006" key="2">
    <source>
        <dbReference type="Google" id="ProtNLM"/>
    </source>
</evidence>
<reference evidence="1" key="1">
    <citation type="submission" date="2021-01" db="EMBL/GenBank/DDBJ databases">
        <authorList>
            <person name="Corre E."/>
            <person name="Pelletier E."/>
            <person name="Niang G."/>
            <person name="Scheremetjew M."/>
            <person name="Finn R."/>
            <person name="Kale V."/>
            <person name="Holt S."/>
            <person name="Cochrane G."/>
            <person name="Meng A."/>
            <person name="Brown T."/>
            <person name="Cohen L."/>
        </authorList>
    </citation>
    <scope>NUCLEOTIDE SEQUENCE</scope>
    <source>
        <strain evidence="1">GSBS06</strain>
    </source>
</reference>
<dbReference type="AlphaFoldDB" id="A0A7S3PA33"/>
<protein>
    <recommendedName>
        <fullName evidence="2">Glycosyltransferase 2-like domain-containing protein</fullName>
    </recommendedName>
</protein>
<name>A0A7S3PA33_9STRA</name>
<organism evidence="1">
    <name type="scientific">Aplanochytrium stocchinoi</name>
    <dbReference type="NCBI Taxonomy" id="215587"/>
    <lineage>
        <taxon>Eukaryota</taxon>
        <taxon>Sar</taxon>
        <taxon>Stramenopiles</taxon>
        <taxon>Bigyra</taxon>
        <taxon>Labyrinthulomycetes</taxon>
        <taxon>Thraustochytrida</taxon>
        <taxon>Thraustochytriidae</taxon>
        <taxon>Aplanochytrium</taxon>
    </lineage>
</organism>